<dbReference type="Proteomes" id="UP001375743">
    <property type="component" value="Unassembled WGS sequence"/>
</dbReference>
<dbReference type="InterPro" id="IPR001915">
    <property type="entry name" value="Peptidase_M48"/>
</dbReference>
<dbReference type="PANTHER" id="PTHR22726:SF24">
    <property type="entry name" value="M48 FAMILY METALLOPEPTIDASE"/>
    <property type="match status" value="1"/>
</dbReference>
<comment type="similarity">
    <text evidence="6">Belongs to the peptidase M48 family.</text>
</comment>
<feature type="domain" description="Peptidase M48" evidence="7">
    <location>
        <begin position="68"/>
        <end position="251"/>
    </location>
</feature>
<dbReference type="Gene3D" id="3.30.2010.10">
    <property type="entry name" value="Metalloproteases ('zincins'), catalytic domain"/>
    <property type="match status" value="1"/>
</dbReference>
<evidence type="ECO:0000256" key="5">
    <source>
        <dbReference type="ARBA" id="ARBA00023049"/>
    </source>
</evidence>
<evidence type="ECO:0000256" key="6">
    <source>
        <dbReference type="RuleBase" id="RU003983"/>
    </source>
</evidence>
<gene>
    <name evidence="8" type="ORF">U1T56_20355</name>
</gene>
<evidence type="ECO:0000259" key="7">
    <source>
        <dbReference type="Pfam" id="PF01435"/>
    </source>
</evidence>
<evidence type="ECO:0000256" key="2">
    <source>
        <dbReference type="ARBA" id="ARBA00022723"/>
    </source>
</evidence>
<protein>
    <submittedName>
        <fullName evidence="8">M48 family metallopeptidase</fullName>
    </submittedName>
</protein>
<evidence type="ECO:0000313" key="9">
    <source>
        <dbReference type="Proteomes" id="UP001375743"/>
    </source>
</evidence>
<keyword evidence="9" id="KW-1185">Reference proteome</keyword>
<keyword evidence="4 6" id="KW-0862">Zinc</keyword>
<evidence type="ECO:0000313" key="8">
    <source>
        <dbReference type="EMBL" id="MEK0085513.1"/>
    </source>
</evidence>
<dbReference type="RefSeq" id="WP_418161362.1">
    <property type="nucleotide sequence ID" value="NZ_JBBLZC010000028.1"/>
</dbReference>
<name>A0ABU8XWC0_9PROT</name>
<keyword evidence="1 6" id="KW-0645">Protease</keyword>
<evidence type="ECO:0000256" key="1">
    <source>
        <dbReference type="ARBA" id="ARBA00022670"/>
    </source>
</evidence>
<proteinExistence type="inferred from homology"/>
<dbReference type="InterPro" id="IPR051156">
    <property type="entry name" value="Mito/Outer_Membr_Metalloprot"/>
</dbReference>
<keyword evidence="2" id="KW-0479">Metal-binding</keyword>
<comment type="caution">
    <text evidence="8">The sequence shown here is derived from an EMBL/GenBank/DDBJ whole genome shotgun (WGS) entry which is preliminary data.</text>
</comment>
<evidence type="ECO:0000256" key="3">
    <source>
        <dbReference type="ARBA" id="ARBA00022801"/>
    </source>
</evidence>
<sequence length="265" mass="28067">MPICLSCLDRRRTLLLLGSATFAPLAGCQQLGEAGASLVSPEQERAMGQQAFARIRKEMPRSTNAAYQATLRRVGQRIVAVSGSAIPPAQWDFVVFRSDQVNAFALPGGHVGAFEGLMRLVSGDAELAAVIGHEVGHVVARHSAQRVGASEVSQLGVGVLAAVLGAYGYADPRTAQALLGAGAEYGIILPFSRSQELEADSIGLRLMAKAGYDPEAAISFWQKMMHTGGPKPPAILSTHPADQERIARLEALLPEAERTYRGVVG</sequence>
<dbReference type="PANTHER" id="PTHR22726">
    <property type="entry name" value="METALLOENDOPEPTIDASE OMA1"/>
    <property type="match status" value="1"/>
</dbReference>
<dbReference type="EMBL" id="JBBLZC010000028">
    <property type="protein sequence ID" value="MEK0085513.1"/>
    <property type="molecule type" value="Genomic_DNA"/>
</dbReference>
<comment type="cofactor">
    <cofactor evidence="6">
        <name>Zn(2+)</name>
        <dbReference type="ChEBI" id="CHEBI:29105"/>
    </cofactor>
    <text evidence="6">Binds 1 zinc ion per subunit.</text>
</comment>
<dbReference type="CDD" id="cd07331">
    <property type="entry name" value="M48C_Oma1_like"/>
    <property type="match status" value="1"/>
</dbReference>
<accession>A0ABU8XWC0</accession>
<keyword evidence="3 6" id="KW-0378">Hydrolase</keyword>
<evidence type="ECO:0000256" key="4">
    <source>
        <dbReference type="ARBA" id="ARBA00022833"/>
    </source>
</evidence>
<organism evidence="8 9">
    <name type="scientific">Benzoatithermus flavus</name>
    <dbReference type="NCBI Taxonomy" id="3108223"/>
    <lineage>
        <taxon>Bacteria</taxon>
        <taxon>Pseudomonadati</taxon>
        <taxon>Pseudomonadota</taxon>
        <taxon>Alphaproteobacteria</taxon>
        <taxon>Geminicoccales</taxon>
        <taxon>Geminicoccaceae</taxon>
        <taxon>Benzoatithermus</taxon>
    </lineage>
</organism>
<reference evidence="8 9" key="1">
    <citation type="submission" date="2024-01" db="EMBL/GenBank/DDBJ databases">
        <title>Multi-omics insights into the function and evolution of sodium benzoate biodegradation pathways in Benzoatithermus flavus gen. nov., sp. nov. from hot spring.</title>
        <authorList>
            <person name="Hu C.-J."/>
            <person name="Li W.-J."/>
        </authorList>
    </citation>
    <scope>NUCLEOTIDE SEQUENCE [LARGE SCALE GENOMIC DNA]</scope>
    <source>
        <strain evidence="8 9">SYSU G07066</strain>
    </source>
</reference>
<keyword evidence="5 6" id="KW-0482">Metalloprotease</keyword>
<dbReference type="Pfam" id="PF01435">
    <property type="entry name" value="Peptidase_M48"/>
    <property type="match status" value="1"/>
</dbReference>